<dbReference type="AlphaFoldDB" id="A0A9Q0ML12"/>
<evidence type="ECO:0000313" key="3">
    <source>
        <dbReference type="Proteomes" id="UP001151699"/>
    </source>
</evidence>
<organism evidence="2 3">
    <name type="scientific">Pseudolycoriella hygida</name>
    <dbReference type="NCBI Taxonomy" id="35572"/>
    <lineage>
        <taxon>Eukaryota</taxon>
        <taxon>Metazoa</taxon>
        <taxon>Ecdysozoa</taxon>
        <taxon>Arthropoda</taxon>
        <taxon>Hexapoda</taxon>
        <taxon>Insecta</taxon>
        <taxon>Pterygota</taxon>
        <taxon>Neoptera</taxon>
        <taxon>Endopterygota</taxon>
        <taxon>Diptera</taxon>
        <taxon>Nematocera</taxon>
        <taxon>Sciaroidea</taxon>
        <taxon>Sciaridae</taxon>
        <taxon>Pseudolycoriella</taxon>
    </lineage>
</organism>
<comment type="caution">
    <text evidence="2">The sequence shown here is derived from an EMBL/GenBank/DDBJ whole genome shotgun (WGS) entry which is preliminary data.</text>
</comment>
<feature type="signal peptide" evidence="1">
    <location>
        <begin position="1"/>
        <end position="21"/>
    </location>
</feature>
<dbReference type="OrthoDB" id="8185446at2759"/>
<evidence type="ECO:0000313" key="2">
    <source>
        <dbReference type="EMBL" id="KAJ6633545.1"/>
    </source>
</evidence>
<dbReference type="PANTHER" id="PTHR21398:SF7">
    <property type="entry name" value="LP19941P"/>
    <property type="match status" value="1"/>
</dbReference>
<evidence type="ECO:0000256" key="1">
    <source>
        <dbReference type="SAM" id="SignalP"/>
    </source>
</evidence>
<accession>A0A9Q0ML12</accession>
<keyword evidence="1" id="KW-0732">Signal</keyword>
<sequence>MSNKIIFVALLICYSLDFVIGMKIEENGQISNASDGLKTLSRHKRYMAFPEGSSFSVAYCGTFGYIGNPNYIYISWALNFGVAYELPNETFVISHAHLTKHKPKPEMLRRHRRELYNKLEVAIDRQIQQRQGVV</sequence>
<name>A0A9Q0ML12_9DIPT</name>
<proteinExistence type="predicted"/>
<reference evidence="2" key="1">
    <citation type="submission" date="2022-07" db="EMBL/GenBank/DDBJ databases">
        <authorList>
            <person name="Trinca V."/>
            <person name="Uliana J.V.C."/>
            <person name="Torres T.T."/>
            <person name="Ward R.J."/>
            <person name="Monesi N."/>
        </authorList>
    </citation>
    <scope>NUCLEOTIDE SEQUENCE</scope>
    <source>
        <strain evidence="2">HSMRA1968</strain>
        <tissue evidence="2">Whole embryos</tissue>
    </source>
</reference>
<gene>
    <name evidence="2" type="ORF">Bhyg_16194</name>
</gene>
<feature type="chain" id="PRO_5040208733" evidence="1">
    <location>
        <begin position="22"/>
        <end position="134"/>
    </location>
</feature>
<protein>
    <submittedName>
        <fullName evidence="2">Uncharacterized protein</fullName>
    </submittedName>
</protein>
<dbReference type="EMBL" id="WJQU01001912">
    <property type="protein sequence ID" value="KAJ6633545.1"/>
    <property type="molecule type" value="Genomic_DNA"/>
</dbReference>
<dbReference type="PANTHER" id="PTHR21398">
    <property type="entry name" value="AGAP007094-PA"/>
    <property type="match status" value="1"/>
</dbReference>
<dbReference type="Proteomes" id="UP001151699">
    <property type="component" value="Unassembled WGS sequence"/>
</dbReference>
<keyword evidence="3" id="KW-1185">Reference proteome</keyword>